<name>A0A1Y2FTX4_PROLT</name>
<evidence type="ECO:0000313" key="3">
    <source>
        <dbReference type="Proteomes" id="UP000193685"/>
    </source>
</evidence>
<sequence>MAIISTSGRVLAGVAVLVCSCIALASFFRPQGVSLARRAVEQFATQPQIPLAVPDASLERIVLGSKQRHNKDAVLYSFRPNDEEDEINLQFFVDHALHDKADFYLIINGHKTQVDFPDRPNIYVTRRQDECYDLGAIGAVLQQNENEVMDKYDRFILTTSKARGPFFPLWAIHNNQACWTDHLFHPLNDRTKLVGATADCSMVEHPKFLQSSVLATDREGLELIMPSLMCYDNEEDAILRGEQVMTHLVRSAGFDAVPLYARGYDRSGNGPELSPPPPPSDSDEDKDKENAIDKRSDNTWPFESDNDAYWRLCNHGDVFLAGDKGGLDAHPFDAIFVRLNLTADFSQRSASTMDLLSEWADKSFFSSYDHC</sequence>
<proteinExistence type="predicted"/>
<evidence type="ECO:0000256" key="1">
    <source>
        <dbReference type="SAM" id="MobiDB-lite"/>
    </source>
</evidence>
<dbReference type="STRING" id="56484.A0A1Y2FTX4"/>
<protein>
    <submittedName>
        <fullName evidence="2">Uncharacterized protein</fullName>
    </submittedName>
</protein>
<reference evidence="2 3" key="1">
    <citation type="submission" date="2016-07" db="EMBL/GenBank/DDBJ databases">
        <title>Pervasive Adenine N6-methylation of Active Genes in Fungi.</title>
        <authorList>
            <consortium name="DOE Joint Genome Institute"/>
            <person name="Mondo S.J."/>
            <person name="Dannebaum R.O."/>
            <person name="Kuo R.C."/>
            <person name="Labutti K."/>
            <person name="Haridas S."/>
            <person name="Kuo A."/>
            <person name="Salamov A."/>
            <person name="Ahrendt S.R."/>
            <person name="Lipzen A."/>
            <person name="Sullivan W."/>
            <person name="Andreopoulos W.B."/>
            <person name="Clum A."/>
            <person name="Lindquist E."/>
            <person name="Daum C."/>
            <person name="Ramamoorthy G.K."/>
            <person name="Gryganskyi A."/>
            <person name="Culley D."/>
            <person name="Magnuson J.K."/>
            <person name="James T.Y."/>
            <person name="O'Malley M.A."/>
            <person name="Stajich J.E."/>
            <person name="Spatafora J.W."/>
            <person name="Visel A."/>
            <person name="Grigoriev I.V."/>
        </authorList>
    </citation>
    <scope>NUCLEOTIDE SEQUENCE [LARGE SCALE GENOMIC DNA]</scope>
    <source>
        <strain evidence="2 3">12-1054</strain>
    </source>
</reference>
<dbReference type="AlphaFoldDB" id="A0A1Y2FTX4"/>
<keyword evidence="3" id="KW-1185">Reference proteome</keyword>
<dbReference type="GeneID" id="63785252"/>
<dbReference type="OrthoDB" id="526941at2759"/>
<organism evidence="2 3">
    <name type="scientific">Protomyces lactucae-debilis</name>
    <dbReference type="NCBI Taxonomy" id="2754530"/>
    <lineage>
        <taxon>Eukaryota</taxon>
        <taxon>Fungi</taxon>
        <taxon>Dikarya</taxon>
        <taxon>Ascomycota</taxon>
        <taxon>Taphrinomycotina</taxon>
        <taxon>Taphrinomycetes</taxon>
        <taxon>Taphrinales</taxon>
        <taxon>Protomycetaceae</taxon>
        <taxon>Protomyces</taxon>
    </lineage>
</organism>
<accession>A0A1Y2FTX4</accession>
<dbReference type="Proteomes" id="UP000193685">
    <property type="component" value="Unassembled WGS sequence"/>
</dbReference>
<dbReference type="EMBL" id="MCFI01000003">
    <property type="protein sequence ID" value="ORY86145.1"/>
    <property type="molecule type" value="Genomic_DNA"/>
</dbReference>
<comment type="caution">
    <text evidence="2">The sequence shown here is derived from an EMBL/GenBank/DDBJ whole genome shotgun (WGS) entry which is preliminary data.</text>
</comment>
<gene>
    <name evidence="2" type="ORF">BCR37DRAFT_376692</name>
</gene>
<dbReference type="RefSeq" id="XP_040727327.1">
    <property type="nucleotide sequence ID" value="XM_040868653.1"/>
</dbReference>
<feature type="compositionally biased region" description="Basic and acidic residues" evidence="1">
    <location>
        <begin position="285"/>
        <end position="297"/>
    </location>
</feature>
<evidence type="ECO:0000313" key="2">
    <source>
        <dbReference type="EMBL" id="ORY86145.1"/>
    </source>
</evidence>
<feature type="region of interest" description="Disordered" evidence="1">
    <location>
        <begin position="265"/>
        <end position="300"/>
    </location>
</feature>